<organism evidence="1 2">
    <name type="scientific">Heterorhabditis bacteriophora</name>
    <name type="common">Entomopathogenic nematode worm</name>
    <dbReference type="NCBI Taxonomy" id="37862"/>
    <lineage>
        <taxon>Eukaryota</taxon>
        <taxon>Metazoa</taxon>
        <taxon>Ecdysozoa</taxon>
        <taxon>Nematoda</taxon>
        <taxon>Chromadorea</taxon>
        <taxon>Rhabditida</taxon>
        <taxon>Rhabditina</taxon>
        <taxon>Rhabditomorpha</taxon>
        <taxon>Strongyloidea</taxon>
        <taxon>Heterorhabditidae</taxon>
        <taxon>Heterorhabditis</taxon>
    </lineage>
</organism>
<dbReference type="Gene3D" id="1.10.10.60">
    <property type="entry name" value="Homeodomain-like"/>
    <property type="match status" value="1"/>
</dbReference>
<protein>
    <submittedName>
        <fullName evidence="2">HTH_Tnp_Tc3_1 domain-containing protein</fullName>
    </submittedName>
</protein>
<dbReference type="WBParaSite" id="Hba_07176">
    <property type="protein sequence ID" value="Hba_07176"/>
    <property type="gene ID" value="Hba_07176"/>
</dbReference>
<accession>A0A1I7WQ11</accession>
<keyword evidence="1" id="KW-1185">Reference proteome</keyword>
<evidence type="ECO:0000313" key="2">
    <source>
        <dbReference type="WBParaSite" id="Hba_07176"/>
    </source>
</evidence>
<reference evidence="2" key="1">
    <citation type="submission" date="2016-11" db="UniProtKB">
        <authorList>
            <consortium name="WormBaseParasite"/>
        </authorList>
    </citation>
    <scope>IDENTIFICATION</scope>
</reference>
<sequence>MGRAPTLNREEGGQIKVLSTTGYTVKQVADVVKGSRKDIMNFLRHQEEYGTRKSSGRPNNINEIRRACGIDALETAVWKMLDKCPKIVRSRMKKSQQLTQGHKDERLHWARIFMGWDWGKAQLLRVFKNKPIN</sequence>
<evidence type="ECO:0000313" key="1">
    <source>
        <dbReference type="Proteomes" id="UP000095283"/>
    </source>
</evidence>
<proteinExistence type="predicted"/>
<name>A0A1I7WQ11_HETBA</name>
<dbReference type="AlphaFoldDB" id="A0A1I7WQ11"/>
<dbReference type="Proteomes" id="UP000095283">
    <property type="component" value="Unplaced"/>
</dbReference>